<name>A0ABW2PGX3_9BACL</name>
<evidence type="ECO:0000313" key="2">
    <source>
        <dbReference type="Proteomes" id="UP001596439"/>
    </source>
</evidence>
<accession>A0ABW2PGX3</accession>
<proteinExistence type="predicted"/>
<keyword evidence="2" id="KW-1185">Reference proteome</keyword>
<reference evidence="2" key="1">
    <citation type="journal article" date="2019" name="Int. J. Syst. Evol. Microbiol.">
        <title>The Global Catalogue of Microorganisms (GCM) 10K type strain sequencing project: providing services to taxonomists for standard genome sequencing and annotation.</title>
        <authorList>
            <consortium name="The Broad Institute Genomics Platform"/>
            <consortium name="The Broad Institute Genome Sequencing Center for Infectious Disease"/>
            <person name="Wu L."/>
            <person name="Ma J."/>
        </authorList>
    </citation>
    <scope>NUCLEOTIDE SEQUENCE [LARGE SCALE GENOMIC DNA]</scope>
    <source>
        <strain evidence="2">CCUG 55590</strain>
    </source>
</reference>
<dbReference type="EMBL" id="JBHTCE010000001">
    <property type="protein sequence ID" value="MFC7388723.1"/>
    <property type="molecule type" value="Genomic_DNA"/>
</dbReference>
<evidence type="ECO:0000313" key="1">
    <source>
        <dbReference type="EMBL" id="MFC7388723.1"/>
    </source>
</evidence>
<dbReference type="RefSeq" id="WP_214786204.1">
    <property type="nucleotide sequence ID" value="NZ_JANIEL010000063.1"/>
</dbReference>
<protein>
    <recommendedName>
        <fullName evidence="3">Glycosyltransferase family 1 protein</fullName>
    </recommendedName>
</protein>
<gene>
    <name evidence="1" type="ORF">ACFQO8_01130</name>
</gene>
<sequence length="219" mass="25558">MTRPIVLMISDHHTSTFVYHAIRDLGVTHVIQEDGPIELRPQSLKQWMTHLYIRWATPLMKWTSQARIREVRERYPLQDSPIPPHHLIHVSSLNDDKTLMWLERLAPKLLVIHETGPIEPSRLNQWTCPIVTIRPSTAEGQLQAYWAIQSQPSFCEATLEQWTAQGWSILDRAVIYKGGTDNFATYPYLQLTTVLPMLRRYIQTMNRSLPDRRQIKVQA</sequence>
<comment type="caution">
    <text evidence="1">The sequence shown here is derived from an EMBL/GenBank/DDBJ whole genome shotgun (WGS) entry which is preliminary data.</text>
</comment>
<dbReference type="Proteomes" id="UP001596439">
    <property type="component" value="Unassembled WGS sequence"/>
</dbReference>
<evidence type="ECO:0008006" key="3">
    <source>
        <dbReference type="Google" id="ProtNLM"/>
    </source>
</evidence>
<organism evidence="1 2">
    <name type="scientific">Exiguobacterium aestuarii</name>
    <dbReference type="NCBI Taxonomy" id="273527"/>
    <lineage>
        <taxon>Bacteria</taxon>
        <taxon>Bacillati</taxon>
        <taxon>Bacillota</taxon>
        <taxon>Bacilli</taxon>
        <taxon>Bacillales</taxon>
        <taxon>Bacillales Family XII. Incertae Sedis</taxon>
        <taxon>Exiguobacterium</taxon>
    </lineage>
</organism>